<gene>
    <name evidence="4" type="ORF">SAMN04244553_0629</name>
</gene>
<dbReference type="OrthoDB" id="4524249at2"/>
<dbReference type="InterPro" id="IPR029063">
    <property type="entry name" value="SAM-dependent_MTases_sf"/>
</dbReference>
<keyword evidence="1 4" id="KW-0489">Methyltransferase</keyword>
<sequence>MADQGGARRTGLGALLRDKAPFLRWSTIRFALGGRSVLRTGQVGDGREEAVRQHVLHTATAGDPDSVLAAFDDFARNRSILMNVGDEKGLLLDAAVVRAKPLLALELGAYCGYSAVRTGRLLPPKGRLVSVEASAANAAIATEVIAHAGLGDRVEVVVGKIGDGGTTMRRLAVDHGFASGALDFVFLDHLKTAYLPDLLALLEVHWLHPGSLVVADNVKIPGAPDYLRYMRENQGLSWRTVEHRTHVEYQSLLHDLVLESEYLG</sequence>
<dbReference type="RefSeq" id="WP_097243559.1">
    <property type="nucleotide sequence ID" value="NZ_JAMTCV010000002.1"/>
</dbReference>
<evidence type="ECO:0000256" key="2">
    <source>
        <dbReference type="ARBA" id="ARBA00022679"/>
    </source>
</evidence>
<dbReference type="PROSITE" id="PS51682">
    <property type="entry name" value="SAM_OMT_I"/>
    <property type="match status" value="1"/>
</dbReference>
<dbReference type="Pfam" id="PF01596">
    <property type="entry name" value="Methyltransf_3"/>
    <property type="match status" value="1"/>
</dbReference>
<dbReference type="STRING" id="1379680.GCA_001612615_00396"/>
<dbReference type="GO" id="GO:0008171">
    <property type="term" value="F:O-methyltransferase activity"/>
    <property type="evidence" value="ECO:0007669"/>
    <property type="project" value="InterPro"/>
</dbReference>
<accession>A0A285KXE7</accession>
<keyword evidence="5" id="KW-1185">Reference proteome</keyword>
<dbReference type="EMBL" id="OBEG01000001">
    <property type="protein sequence ID" value="SNY76036.1"/>
    <property type="molecule type" value="Genomic_DNA"/>
</dbReference>
<dbReference type="GO" id="GO:0032259">
    <property type="term" value="P:methylation"/>
    <property type="evidence" value="ECO:0007669"/>
    <property type="project" value="UniProtKB-KW"/>
</dbReference>
<proteinExistence type="predicted"/>
<evidence type="ECO:0000313" key="5">
    <source>
        <dbReference type="Proteomes" id="UP000219565"/>
    </source>
</evidence>
<keyword evidence="2 4" id="KW-0808">Transferase</keyword>
<evidence type="ECO:0000313" key="4">
    <source>
        <dbReference type="EMBL" id="SNY76036.1"/>
    </source>
</evidence>
<dbReference type="Gene3D" id="3.40.50.150">
    <property type="entry name" value="Vaccinia Virus protein VP39"/>
    <property type="match status" value="1"/>
</dbReference>
<protein>
    <submittedName>
        <fullName evidence="4">Catechol O-methyltransferase</fullName>
    </submittedName>
</protein>
<dbReference type="PANTHER" id="PTHR43836">
    <property type="entry name" value="CATECHOL O-METHYLTRANSFERASE 1-RELATED"/>
    <property type="match status" value="1"/>
</dbReference>
<keyword evidence="3" id="KW-0949">S-adenosyl-L-methionine</keyword>
<evidence type="ECO:0000256" key="3">
    <source>
        <dbReference type="ARBA" id="ARBA00022691"/>
    </source>
</evidence>
<dbReference type="SUPFAM" id="SSF53335">
    <property type="entry name" value="S-adenosyl-L-methionine-dependent methyltransferases"/>
    <property type="match status" value="1"/>
</dbReference>
<name>A0A285KXE7_9NOCA</name>
<dbReference type="PANTHER" id="PTHR43836:SF2">
    <property type="entry name" value="CATECHOL O-METHYLTRANSFERASE 1-RELATED"/>
    <property type="match status" value="1"/>
</dbReference>
<dbReference type="Proteomes" id="UP000219565">
    <property type="component" value="Unassembled WGS sequence"/>
</dbReference>
<evidence type="ECO:0000256" key="1">
    <source>
        <dbReference type="ARBA" id="ARBA00022603"/>
    </source>
</evidence>
<reference evidence="4 5" key="1">
    <citation type="submission" date="2017-09" db="EMBL/GenBank/DDBJ databases">
        <authorList>
            <person name="Ehlers B."/>
            <person name="Leendertz F.H."/>
        </authorList>
    </citation>
    <scope>NUCLEOTIDE SEQUENCE [LARGE SCALE GENOMIC DNA]</scope>
    <source>
        <strain evidence="4 5">DSM 45537</strain>
    </source>
</reference>
<dbReference type="AlphaFoldDB" id="A0A285KXE7"/>
<dbReference type="InterPro" id="IPR002935">
    <property type="entry name" value="SAM_O-MeTrfase"/>
</dbReference>
<organism evidence="4 5">
    <name type="scientific">Nocardia amikacinitolerans</name>
    <dbReference type="NCBI Taxonomy" id="756689"/>
    <lineage>
        <taxon>Bacteria</taxon>
        <taxon>Bacillati</taxon>
        <taxon>Actinomycetota</taxon>
        <taxon>Actinomycetes</taxon>
        <taxon>Mycobacteriales</taxon>
        <taxon>Nocardiaceae</taxon>
        <taxon>Nocardia</taxon>
    </lineage>
</organism>